<evidence type="ECO:0000313" key="3">
    <source>
        <dbReference type="Proteomes" id="UP000054549"/>
    </source>
</evidence>
<proteinExistence type="predicted"/>
<keyword evidence="3" id="KW-1185">Reference proteome</keyword>
<dbReference type="AlphaFoldDB" id="A0A0C2X9G2"/>
<name>A0A0C2X9G2_AMAMK</name>
<evidence type="ECO:0000256" key="1">
    <source>
        <dbReference type="SAM" id="MobiDB-lite"/>
    </source>
</evidence>
<dbReference type="InParanoid" id="A0A0C2X9G2"/>
<gene>
    <name evidence="2" type="ORF">M378DRAFT_76311</name>
</gene>
<sequence length="303" mass="33778">MPYTAFALLIGLGARILLDTFTRTHEPNLRDILLVGAWQGVALQYSYKSTDYVLFVGLGILAKLFHDFNSSKDFNRLCATVLGSVVGFISTDFIAQVFEDPPVSTRGGRRKSVSQRSRTVQFRGTVDGDSERALKRRHAISDITSIDSDSELIPAKETMTPVQREIAALRARASLADSERRRYKEERKWAISQGNLARASQMKWEIKRYTALMEDFNKQADAKLVEAAQQNGRLPSQAATSSRTRVTHANGSARQTEANGARPSGSNQTFTKSSTSQRNGQVRNPHHRQFSGTLKSAMRDPIR</sequence>
<feature type="compositionally biased region" description="Polar residues" evidence="1">
    <location>
        <begin position="231"/>
        <end position="282"/>
    </location>
</feature>
<feature type="region of interest" description="Disordered" evidence="1">
    <location>
        <begin position="231"/>
        <end position="303"/>
    </location>
</feature>
<reference evidence="2 3" key="1">
    <citation type="submission" date="2014-04" db="EMBL/GenBank/DDBJ databases">
        <title>Evolutionary Origins and Diversification of the Mycorrhizal Mutualists.</title>
        <authorList>
            <consortium name="DOE Joint Genome Institute"/>
            <consortium name="Mycorrhizal Genomics Consortium"/>
            <person name="Kohler A."/>
            <person name="Kuo A."/>
            <person name="Nagy L.G."/>
            <person name="Floudas D."/>
            <person name="Copeland A."/>
            <person name="Barry K.W."/>
            <person name="Cichocki N."/>
            <person name="Veneault-Fourrey C."/>
            <person name="LaButti K."/>
            <person name="Lindquist E.A."/>
            <person name="Lipzen A."/>
            <person name="Lundell T."/>
            <person name="Morin E."/>
            <person name="Murat C."/>
            <person name="Riley R."/>
            <person name="Ohm R."/>
            <person name="Sun H."/>
            <person name="Tunlid A."/>
            <person name="Henrissat B."/>
            <person name="Grigoriev I.V."/>
            <person name="Hibbett D.S."/>
            <person name="Martin F."/>
        </authorList>
    </citation>
    <scope>NUCLEOTIDE SEQUENCE [LARGE SCALE GENOMIC DNA]</scope>
    <source>
        <strain evidence="2 3">Koide BX008</strain>
    </source>
</reference>
<dbReference type="Proteomes" id="UP000054549">
    <property type="component" value="Unassembled WGS sequence"/>
</dbReference>
<protein>
    <submittedName>
        <fullName evidence="2">Uncharacterized protein</fullName>
    </submittedName>
</protein>
<dbReference type="STRING" id="946122.A0A0C2X9G2"/>
<dbReference type="OrthoDB" id="3246365at2759"/>
<evidence type="ECO:0000313" key="2">
    <source>
        <dbReference type="EMBL" id="KIL65961.1"/>
    </source>
</evidence>
<organism evidence="2 3">
    <name type="scientific">Amanita muscaria (strain Koide BX008)</name>
    <dbReference type="NCBI Taxonomy" id="946122"/>
    <lineage>
        <taxon>Eukaryota</taxon>
        <taxon>Fungi</taxon>
        <taxon>Dikarya</taxon>
        <taxon>Basidiomycota</taxon>
        <taxon>Agaricomycotina</taxon>
        <taxon>Agaricomycetes</taxon>
        <taxon>Agaricomycetidae</taxon>
        <taxon>Agaricales</taxon>
        <taxon>Pluteineae</taxon>
        <taxon>Amanitaceae</taxon>
        <taxon>Amanita</taxon>
    </lineage>
</organism>
<dbReference type="EMBL" id="KN818239">
    <property type="protein sequence ID" value="KIL65961.1"/>
    <property type="molecule type" value="Genomic_DNA"/>
</dbReference>
<dbReference type="HOGENOM" id="CLU_066051_0_0_1"/>
<accession>A0A0C2X9G2</accession>